<evidence type="ECO:0000259" key="4">
    <source>
        <dbReference type="PROSITE" id="PS50949"/>
    </source>
</evidence>
<gene>
    <name evidence="5" type="ORF">GCM10007276_33970</name>
</gene>
<dbReference type="SUPFAM" id="SSF48008">
    <property type="entry name" value="GntR ligand-binding domain-like"/>
    <property type="match status" value="1"/>
</dbReference>
<keyword evidence="3" id="KW-0804">Transcription</keyword>
<dbReference type="InterPro" id="IPR000524">
    <property type="entry name" value="Tscrpt_reg_HTH_GntR"/>
</dbReference>
<dbReference type="InterPro" id="IPR036390">
    <property type="entry name" value="WH_DNA-bd_sf"/>
</dbReference>
<evidence type="ECO:0000313" key="5">
    <source>
        <dbReference type="EMBL" id="GGE54091.1"/>
    </source>
</evidence>
<dbReference type="GO" id="GO:0003700">
    <property type="term" value="F:DNA-binding transcription factor activity"/>
    <property type="evidence" value="ECO:0007669"/>
    <property type="project" value="InterPro"/>
</dbReference>
<keyword evidence="6" id="KW-1185">Reference proteome</keyword>
<evidence type="ECO:0000256" key="2">
    <source>
        <dbReference type="ARBA" id="ARBA00023125"/>
    </source>
</evidence>
<reference evidence="5" key="2">
    <citation type="submission" date="2020-09" db="EMBL/GenBank/DDBJ databases">
        <authorList>
            <person name="Sun Q."/>
            <person name="Sedlacek I."/>
        </authorList>
    </citation>
    <scope>NUCLEOTIDE SEQUENCE</scope>
    <source>
        <strain evidence="5">CCM 7684</strain>
    </source>
</reference>
<dbReference type="InterPro" id="IPR011711">
    <property type="entry name" value="GntR_C"/>
</dbReference>
<dbReference type="SMART" id="SM00345">
    <property type="entry name" value="HTH_GNTR"/>
    <property type="match status" value="1"/>
</dbReference>
<dbReference type="PROSITE" id="PS50949">
    <property type="entry name" value="HTH_GNTR"/>
    <property type="match status" value="1"/>
</dbReference>
<accession>A0A8J2YMX5</accession>
<dbReference type="InterPro" id="IPR008920">
    <property type="entry name" value="TF_FadR/GntR_C"/>
</dbReference>
<dbReference type="Gene3D" id="1.20.120.530">
    <property type="entry name" value="GntR ligand-binding domain-like"/>
    <property type="match status" value="1"/>
</dbReference>
<keyword evidence="1" id="KW-0805">Transcription regulation</keyword>
<keyword evidence="2" id="KW-0238">DNA-binding</keyword>
<dbReference type="CDD" id="cd07377">
    <property type="entry name" value="WHTH_GntR"/>
    <property type="match status" value="1"/>
</dbReference>
<protein>
    <submittedName>
        <fullName evidence="5">GntR family transcriptional regulator</fullName>
    </submittedName>
</protein>
<evidence type="ECO:0000313" key="6">
    <source>
        <dbReference type="Proteomes" id="UP000602745"/>
    </source>
</evidence>
<reference evidence="5" key="1">
    <citation type="journal article" date="2014" name="Int. J. Syst. Evol. Microbiol.">
        <title>Complete genome sequence of Corynebacterium casei LMG S-19264T (=DSM 44701T), isolated from a smear-ripened cheese.</title>
        <authorList>
            <consortium name="US DOE Joint Genome Institute (JGI-PGF)"/>
            <person name="Walter F."/>
            <person name="Albersmeier A."/>
            <person name="Kalinowski J."/>
            <person name="Ruckert C."/>
        </authorList>
    </citation>
    <scope>NUCLEOTIDE SEQUENCE</scope>
    <source>
        <strain evidence="5">CCM 7684</strain>
    </source>
</reference>
<dbReference type="PANTHER" id="PTHR43537:SF49">
    <property type="entry name" value="TRANSCRIPTIONAL REGULATORY PROTEIN"/>
    <property type="match status" value="1"/>
</dbReference>
<evidence type="ECO:0000256" key="3">
    <source>
        <dbReference type="ARBA" id="ARBA00023163"/>
    </source>
</evidence>
<dbReference type="SUPFAM" id="SSF46785">
    <property type="entry name" value="Winged helix' DNA-binding domain"/>
    <property type="match status" value="1"/>
</dbReference>
<feature type="domain" description="HTH gntR-type" evidence="4">
    <location>
        <begin position="12"/>
        <end position="79"/>
    </location>
</feature>
<dbReference type="SMART" id="SM00895">
    <property type="entry name" value="FCD"/>
    <property type="match status" value="1"/>
</dbReference>
<proteinExistence type="predicted"/>
<dbReference type="AlphaFoldDB" id="A0A8J2YMX5"/>
<dbReference type="Pfam" id="PF00392">
    <property type="entry name" value="GntR"/>
    <property type="match status" value="1"/>
</dbReference>
<comment type="caution">
    <text evidence="5">The sequence shown here is derived from an EMBL/GenBank/DDBJ whole genome shotgun (WGS) entry which is preliminary data.</text>
</comment>
<name>A0A8J2YMX5_9RHOB</name>
<dbReference type="PANTHER" id="PTHR43537">
    <property type="entry name" value="TRANSCRIPTIONAL REGULATOR, GNTR FAMILY"/>
    <property type="match status" value="1"/>
</dbReference>
<dbReference type="EMBL" id="BMCP01000007">
    <property type="protein sequence ID" value="GGE54091.1"/>
    <property type="molecule type" value="Genomic_DNA"/>
</dbReference>
<dbReference type="GO" id="GO:0003677">
    <property type="term" value="F:DNA binding"/>
    <property type="evidence" value="ECO:0007669"/>
    <property type="project" value="UniProtKB-KW"/>
</dbReference>
<organism evidence="5 6">
    <name type="scientific">Agaricicola taiwanensis</name>
    <dbReference type="NCBI Taxonomy" id="591372"/>
    <lineage>
        <taxon>Bacteria</taxon>
        <taxon>Pseudomonadati</taxon>
        <taxon>Pseudomonadota</taxon>
        <taxon>Alphaproteobacteria</taxon>
        <taxon>Rhodobacterales</taxon>
        <taxon>Paracoccaceae</taxon>
        <taxon>Agaricicola</taxon>
    </lineage>
</organism>
<dbReference type="Proteomes" id="UP000602745">
    <property type="component" value="Unassembled WGS sequence"/>
</dbReference>
<evidence type="ECO:0000256" key="1">
    <source>
        <dbReference type="ARBA" id="ARBA00023015"/>
    </source>
</evidence>
<dbReference type="RefSeq" id="WP_188411023.1">
    <property type="nucleotide sequence ID" value="NZ_BMCP01000007.1"/>
</dbReference>
<dbReference type="Gene3D" id="1.10.10.10">
    <property type="entry name" value="Winged helix-like DNA-binding domain superfamily/Winged helix DNA-binding domain"/>
    <property type="match status" value="1"/>
</dbReference>
<sequence length="232" mass="25736">MAQVLNNRIRAQSLVDVVTERLESAIISGELVPGSRISELALANSLGVSRGPLREAIRRLEGRKLVERTPNIGVRIAELSAKDLGELLYIREALEGMACAQAAEKITDSEIDALEKLLDEHGKQKELQSGKGYYQESKDFDFHFRIARASGNERLINMITGDLYHLLRVYRYKSSTFSGRAAIALDEHRNIIAALRKRDPALAEAAMREHIRNARLHVQAAMQSNPPGAAIA</sequence>
<dbReference type="Pfam" id="PF07729">
    <property type="entry name" value="FCD"/>
    <property type="match status" value="1"/>
</dbReference>
<dbReference type="InterPro" id="IPR036388">
    <property type="entry name" value="WH-like_DNA-bd_sf"/>
</dbReference>